<dbReference type="Proteomes" id="UP000533017">
    <property type="component" value="Unassembled WGS sequence"/>
</dbReference>
<evidence type="ECO:0000313" key="10">
    <source>
        <dbReference type="Proteomes" id="UP000533017"/>
    </source>
</evidence>
<keyword evidence="2 5" id="KW-0812">Transmembrane</keyword>
<organism evidence="8 9">
    <name type="scientific">Actinopolymorpha cephalotaxi</name>
    <dbReference type="NCBI Taxonomy" id="504797"/>
    <lineage>
        <taxon>Bacteria</taxon>
        <taxon>Bacillati</taxon>
        <taxon>Actinomycetota</taxon>
        <taxon>Actinomycetes</taxon>
        <taxon>Propionibacteriales</taxon>
        <taxon>Actinopolymorphaceae</taxon>
        <taxon>Actinopolymorpha</taxon>
    </lineage>
</organism>
<dbReference type="EMBL" id="FOOI01000013">
    <property type="protein sequence ID" value="SFH17019.1"/>
    <property type="molecule type" value="Genomic_DNA"/>
</dbReference>
<dbReference type="InterPro" id="IPR003807">
    <property type="entry name" value="DUF202"/>
</dbReference>
<keyword evidence="3 5" id="KW-1133">Transmembrane helix</keyword>
<keyword evidence="10" id="KW-1185">Reference proteome</keyword>
<evidence type="ECO:0000256" key="5">
    <source>
        <dbReference type="SAM" id="Phobius"/>
    </source>
</evidence>
<dbReference type="RefSeq" id="WP_092886055.1">
    <property type="nucleotide sequence ID" value="NZ_FOOI01000013.1"/>
</dbReference>
<dbReference type="EMBL" id="JACBZA010000001">
    <property type="protein sequence ID" value="NYH87191.1"/>
    <property type="molecule type" value="Genomic_DNA"/>
</dbReference>
<keyword evidence="4 5" id="KW-0472">Membrane</keyword>
<evidence type="ECO:0000256" key="2">
    <source>
        <dbReference type="ARBA" id="ARBA00022692"/>
    </source>
</evidence>
<comment type="subcellular location">
    <subcellularLocation>
        <location evidence="1">Endomembrane system</location>
        <topology evidence="1">Multi-pass membrane protein</topology>
    </subcellularLocation>
</comment>
<accession>A0A1I2XVC7</accession>
<dbReference type="Proteomes" id="UP000199052">
    <property type="component" value="Unassembled WGS sequence"/>
</dbReference>
<evidence type="ECO:0000313" key="7">
    <source>
        <dbReference type="EMBL" id="NYH87191.1"/>
    </source>
</evidence>
<evidence type="ECO:0000259" key="6">
    <source>
        <dbReference type="Pfam" id="PF02656"/>
    </source>
</evidence>
<dbReference type="GO" id="GO:0012505">
    <property type="term" value="C:endomembrane system"/>
    <property type="evidence" value="ECO:0007669"/>
    <property type="project" value="UniProtKB-SubCell"/>
</dbReference>
<evidence type="ECO:0000256" key="4">
    <source>
        <dbReference type="ARBA" id="ARBA00023136"/>
    </source>
</evidence>
<reference evidence="7 10" key="2">
    <citation type="submission" date="2020-07" db="EMBL/GenBank/DDBJ databases">
        <title>Sequencing the genomes of 1000 actinobacteria strains.</title>
        <authorList>
            <person name="Klenk H.-P."/>
        </authorList>
    </citation>
    <scope>NUCLEOTIDE SEQUENCE [LARGE SCALE GENOMIC DNA]</scope>
    <source>
        <strain evidence="7 10">DSM 45117</strain>
    </source>
</reference>
<name>A0A1I2XVC7_9ACTN</name>
<sequence>MSGPARLPSREGQLERTALAWNRTVLVLAVNGALLVRSAPACGTWAEVAGLCVLSVTLAAWAVTNRAYRRQWAGPTEALLTRGMFTVVAVVVFVGVGILDLLAVLTHR</sequence>
<feature type="transmembrane region" description="Helical" evidence="5">
    <location>
        <begin position="84"/>
        <end position="105"/>
    </location>
</feature>
<feature type="domain" description="DUF202" evidence="6">
    <location>
        <begin position="13"/>
        <end position="71"/>
    </location>
</feature>
<proteinExistence type="predicted"/>
<evidence type="ECO:0000256" key="3">
    <source>
        <dbReference type="ARBA" id="ARBA00022989"/>
    </source>
</evidence>
<protein>
    <submittedName>
        <fullName evidence="7">Uncharacterized membrane protein YidH (DUF202 family)</fullName>
    </submittedName>
</protein>
<reference evidence="8 9" key="1">
    <citation type="submission" date="2016-10" db="EMBL/GenBank/DDBJ databases">
        <authorList>
            <person name="de Groot N.N."/>
        </authorList>
    </citation>
    <scope>NUCLEOTIDE SEQUENCE [LARGE SCALE GENOMIC DNA]</scope>
    <source>
        <strain evidence="8 9">CPCC 202808</strain>
    </source>
</reference>
<gene>
    <name evidence="7" type="ORF">FHR37_006042</name>
    <name evidence="8" type="ORF">SAMN05421678_11371</name>
</gene>
<evidence type="ECO:0000313" key="8">
    <source>
        <dbReference type="EMBL" id="SFH17019.1"/>
    </source>
</evidence>
<dbReference type="OrthoDB" id="3701077at2"/>
<dbReference type="AlphaFoldDB" id="A0A1I2XVC7"/>
<evidence type="ECO:0000256" key="1">
    <source>
        <dbReference type="ARBA" id="ARBA00004127"/>
    </source>
</evidence>
<evidence type="ECO:0000313" key="9">
    <source>
        <dbReference type="Proteomes" id="UP000199052"/>
    </source>
</evidence>
<feature type="transmembrane region" description="Helical" evidence="5">
    <location>
        <begin position="45"/>
        <end position="63"/>
    </location>
</feature>
<dbReference type="STRING" id="504797.SAMN05421678_11371"/>
<dbReference type="Pfam" id="PF02656">
    <property type="entry name" value="DUF202"/>
    <property type="match status" value="1"/>
</dbReference>